<evidence type="ECO:0000313" key="7">
    <source>
        <dbReference type="Proteomes" id="UP001259492"/>
    </source>
</evidence>
<proteinExistence type="predicted"/>
<keyword evidence="4" id="KW-0812">Transmembrane</keyword>
<feature type="transmembrane region" description="Helical" evidence="4">
    <location>
        <begin position="12"/>
        <end position="28"/>
    </location>
</feature>
<evidence type="ECO:0000256" key="1">
    <source>
        <dbReference type="ARBA" id="ARBA00022737"/>
    </source>
</evidence>
<evidence type="ECO:0000259" key="5">
    <source>
        <dbReference type="PROSITE" id="PS51781"/>
    </source>
</evidence>
<dbReference type="InterPro" id="IPR019734">
    <property type="entry name" value="TPR_rpt"/>
</dbReference>
<dbReference type="RefSeq" id="WP_311426972.1">
    <property type="nucleotide sequence ID" value="NZ_JAVRIA010000002.1"/>
</dbReference>
<keyword evidence="4" id="KW-1133">Transmembrane helix</keyword>
<dbReference type="SUPFAM" id="SSF48452">
    <property type="entry name" value="TPR-like"/>
    <property type="match status" value="1"/>
</dbReference>
<dbReference type="SMART" id="SM00028">
    <property type="entry name" value="TPR"/>
    <property type="match status" value="2"/>
</dbReference>
<keyword evidence="4" id="KW-0472">Membrane</keyword>
<reference evidence="6 7" key="1">
    <citation type="submission" date="2023-09" db="EMBL/GenBank/DDBJ databases">
        <authorList>
            <person name="Rey-Velasco X."/>
        </authorList>
    </citation>
    <scope>NUCLEOTIDE SEQUENCE [LARGE SCALE GENOMIC DNA]</scope>
    <source>
        <strain evidence="6 7">W332</strain>
    </source>
</reference>
<comment type="caution">
    <text evidence="6">The sequence shown here is derived from an EMBL/GenBank/DDBJ whole genome shotgun (WGS) entry which is preliminary data.</text>
</comment>
<feature type="repeat" description="TPR" evidence="3">
    <location>
        <begin position="28"/>
        <end position="61"/>
    </location>
</feature>
<dbReference type="Gene3D" id="1.25.40.10">
    <property type="entry name" value="Tetratricopeptide repeat domain"/>
    <property type="match status" value="1"/>
</dbReference>
<dbReference type="Pfam" id="PF13414">
    <property type="entry name" value="TPR_11"/>
    <property type="match status" value="1"/>
</dbReference>
<dbReference type="PROSITE" id="PS51781">
    <property type="entry name" value="SH3B"/>
    <property type="match status" value="1"/>
</dbReference>
<keyword evidence="2 3" id="KW-0802">TPR repeat</keyword>
<keyword evidence="1" id="KW-0677">Repeat</keyword>
<dbReference type="InterPro" id="IPR047150">
    <property type="entry name" value="SGT"/>
</dbReference>
<evidence type="ECO:0000313" key="6">
    <source>
        <dbReference type="EMBL" id="MDT0558206.1"/>
    </source>
</evidence>
<organism evidence="6 7">
    <name type="scientific">Microcosmobacter mediterraneus</name>
    <dbReference type="NCBI Taxonomy" id="3075607"/>
    <lineage>
        <taxon>Bacteria</taxon>
        <taxon>Pseudomonadati</taxon>
        <taxon>Bacteroidota</taxon>
        <taxon>Flavobacteriia</taxon>
        <taxon>Flavobacteriales</taxon>
        <taxon>Flavobacteriaceae</taxon>
        <taxon>Microcosmobacter</taxon>
    </lineage>
</organism>
<name>A0ABU2YJZ7_9FLAO</name>
<feature type="repeat" description="TPR" evidence="3">
    <location>
        <begin position="62"/>
        <end position="95"/>
    </location>
</feature>
<evidence type="ECO:0000256" key="3">
    <source>
        <dbReference type="PROSITE-ProRule" id="PRU00339"/>
    </source>
</evidence>
<dbReference type="PANTHER" id="PTHR45831:SF2">
    <property type="entry name" value="LD24721P"/>
    <property type="match status" value="1"/>
</dbReference>
<dbReference type="EMBL" id="JAVRIA010000002">
    <property type="protein sequence ID" value="MDT0558206.1"/>
    <property type="molecule type" value="Genomic_DNA"/>
</dbReference>
<feature type="domain" description="SH3b" evidence="5">
    <location>
        <begin position="195"/>
        <end position="258"/>
    </location>
</feature>
<dbReference type="Pfam" id="PF08239">
    <property type="entry name" value="SH3_3"/>
    <property type="match status" value="1"/>
</dbReference>
<sequence length="259" mass="29629">MLELKKIHIKQILITVVFFTTSIIYSQNETLFQRGNDLYNQGKYEDAIEIYQKVIDSDKHSSELYFNLGNAHYKLNNIASSIYNYEKALILSPSDKEVENNLAFARNMTIDAIDNSPEVGFSKLFKSVVNKFSFDQWAKLSVGFVIGFVLFFLLYYFAYNTTKKRIAFIASTLCLFLVLVSLALAFKKSELVKNDTSAIVFATESIVKSDPNSTSSDLFRLHEGTKIKVLESFDDWDKIKLSDGETGWISSEDIKRIEF</sequence>
<evidence type="ECO:0000256" key="4">
    <source>
        <dbReference type="SAM" id="Phobius"/>
    </source>
</evidence>
<dbReference type="PROSITE" id="PS50005">
    <property type="entry name" value="TPR"/>
    <property type="match status" value="2"/>
</dbReference>
<dbReference type="InterPro" id="IPR011990">
    <property type="entry name" value="TPR-like_helical_dom_sf"/>
</dbReference>
<accession>A0ABU2YJZ7</accession>
<dbReference type="PROSITE" id="PS50293">
    <property type="entry name" value="TPR_REGION"/>
    <property type="match status" value="1"/>
</dbReference>
<keyword evidence="7" id="KW-1185">Reference proteome</keyword>
<evidence type="ECO:0000256" key="2">
    <source>
        <dbReference type="ARBA" id="ARBA00022803"/>
    </source>
</evidence>
<protein>
    <submittedName>
        <fullName evidence="6">Tetratricopeptide repeat protein</fullName>
    </submittedName>
</protein>
<feature type="transmembrane region" description="Helical" evidence="4">
    <location>
        <begin position="140"/>
        <end position="159"/>
    </location>
</feature>
<dbReference type="Proteomes" id="UP001259492">
    <property type="component" value="Unassembled WGS sequence"/>
</dbReference>
<dbReference type="SMART" id="SM00287">
    <property type="entry name" value="SH3b"/>
    <property type="match status" value="1"/>
</dbReference>
<dbReference type="Gene3D" id="2.30.30.40">
    <property type="entry name" value="SH3 Domains"/>
    <property type="match status" value="1"/>
</dbReference>
<dbReference type="PANTHER" id="PTHR45831">
    <property type="entry name" value="LD24721P"/>
    <property type="match status" value="1"/>
</dbReference>
<gene>
    <name evidence="6" type="ORF">RM697_06095</name>
</gene>
<dbReference type="InterPro" id="IPR003646">
    <property type="entry name" value="SH3-like_bac-type"/>
</dbReference>
<feature type="transmembrane region" description="Helical" evidence="4">
    <location>
        <begin position="166"/>
        <end position="186"/>
    </location>
</feature>